<protein>
    <submittedName>
        <fullName evidence="2">Uncharacterized protein</fullName>
    </submittedName>
</protein>
<proteinExistence type="predicted"/>
<dbReference type="Proteomes" id="UP001198242">
    <property type="component" value="Unassembled WGS sequence"/>
</dbReference>
<keyword evidence="1" id="KW-1133">Transmembrane helix</keyword>
<keyword evidence="1" id="KW-0472">Membrane</keyword>
<evidence type="ECO:0000313" key="2">
    <source>
        <dbReference type="EMBL" id="MCC2211824.1"/>
    </source>
</evidence>
<evidence type="ECO:0000313" key="3">
    <source>
        <dbReference type="Proteomes" id="UP001198242"/>
    </source>
</evidence>
<dbReference type="AlphaFoldDB" id="A0AAE3JAG3"/>
<name>A0AAE3JAG3_9FIRM</name>
<dbReference type="RefSeq" id="WP_308457201.1">
    <property type="nucleotide sequence ID" value="NZ_JAJEQM010000028.1"/>
</dbReference>
<evidence type="ECO:0000256" key="1">
    <source>
        <dbReference type="SAM" id="Phobius"/>
    </source>
</evidence>
<keyword evidence="1" id="KW-0812">Transmembrane</keyword>
<feature type="transmembrane region" description="Helical" evidence="1">
    <location>
        <begin position="6"/>
        <end position="25"/>
    </location>
</feature>
<sequence>MDAIIGALVGGLVTVIAAVIGYVGVVKKDYGNLKESISDKFNNVFMGHNNLSNEHNNLSNEHTQIQKQQNEIKQVVIYLKENTLCEQAKKEILSQQALDIQRTSEHISA</sequence>
<comment type="caution">
    <text evidence="2">The sequence shown here is derived from an EMBL/GenBank/DDBJ whole genome shotgun (WGS) entry which is preliminary data.</text>
</comment>
<accession>A0AAE3JAG3</accession>
<dbReference type="EMBL" id="JAJEQM010000028">
    <property type="protein sequence ID" value="MCC2211824.1"/>
    <property type="molecule type" value="Genomic_DNA"/>
</dbReference>
<organism evidence="2 3">
    <name type="scientific">Hominilimicola fabiformis</name>
    <dbReference type="NCBI Taxonomy" id="2885356"/>
    <lineage>
        <taxon>Bacteria</taxon>
        <taxon>Bacillati</taxon>
        <taxon>Bacillota</taxon>
        <taxon>Clostridia</taxon>
        <taxon>Eubacteriales</taxon>
        <taxon>Oscillospiraceae</taxon>
        <taxon>Hominilimicola</taxon>
    </lineage>
</organism>
<feature type="non-terminal residue" evidence="2">
    <location>
        <position position="109"/>
    </location>
</feature>
<keyword evidence="3" id="KW-1185">Reference proteome</keyword>
<reference evidence="2 3" key="1">
    <citation type="submission" date="2021-10" db="EMBL/GenBank/DDBJ databases">
        <title>Anaerobic single-cell dispensing facilitates the cultivation of human gut bacteria.</title>
        <authorList>
            <person name="Afrizal A."/>
        </authorList>
    </citation>
    <scope>NUCLEOTIDE SEQUENCE [LARGE SCALE GENOMIC DNA]</scope>
    <source>
        <strain evidence="2 3">CLA-AA-H232</strain>
    </source>
</reference>
<gene>
    <name evidence="2" type="ORF">LKE05_13645</name>
</gene>